<comment type="caution">
    <text evidence="1">The sequence shown here is derived from an EMBL/GenBank/DDBJ whole genome shotgun (WGS) entry which is preliminary data.</text>
</comment>
<evidence type="ECO:0000313" key="2">
    <source>
        <dbReference type="Proteomes" id="UP000461730"/>
    </source>
</evidence>
<keyword evidence="2" id="KW-1185">Reference proteome</keyword>
<organism evidence="1 2">
    <name type="scientific">Chitinophaga tropicalis</name>
    <dbReference type="NCBI Taxonomy" id="2683588"/>
    <lineage>
        <taxon>Bacteria</taxon>
        <taxon>Pseudomonadati</taxon>
        <taxon>Bacteroidota</taxon>
        <taxon>Chitinophagia</taxon>
        <taxon>Chitinophagales</taxon>
        <taxon>Chitinophagaceae</taxon>
        <taxon>Chitinophaga</taxon>
    </lineage>
</organism>
<dbReference type="EMBL" id="WRXN01000001">
    <property type="protein sequence ID" value="MVT07702.1"/>
    <property type="molecule type" value="Genomic_DNA"/>
</dbReference>
<dbReference type="PROSITE" id="PS51257">
    <property type="entry name" value="PROKAR_LIPOPROTEIN"/>
    <property type="match status" value="1"/>
</dbReference>
<accession>A0A7K1U020</accession>
<proteinExistence type="predicted"/>
<evidence type="ECO:0008006" key="3">
    <source>
        <dbReference type="Google" id="ProtNLM"/>
    </source>
</evidence>
<name>A0A7K1U020_9BACT</name>
<evidence type="ECO:0000313" key="1">
    <source>
        <dbReference type="EMBL" id="MVT07702.1"/>
    </source>
</evidence>
<sequence>MKTLPILLSFAALSGCDIGSAGKGNDISGTYVANYHNEFSHVQDTIVLEAIAKTGTYIFRSHGLITGQLDGKPLAPQHPRTKPEEATFDINGGVLRVGSQGDIYQYHVDSQWITRGQSTYRRINN</sequence>
<reference evidence="1 2" key="1">
    <citation type="submission" date="2019-12" db="EMBL/GenBank/DDBJ databases">
        <title>Chitinophaga sp. strain ysch24 (GDMCC 1.1355), whole genome shotgun sequence.</title>
        <authorList>
            <person name="Zhang X."/>
        </authorList>
    </citation>
    <scope>NUCLEOTIDE SEQUENCE [LARGE SCALE GENOMIC DNA]</scope>
    <source>
        <strain evidence="2">ysch24</strain>
    </source>
</reference>
<dbReference type="Proteomes" id="UP000461730">
    <property type="component" value="Unassembled WGS sequence"/>
</dbReference>
<dbReference type="AlphaFoldDB" id="A0A7K1U020"/>
<protein>
    <recommendedName>
        <fullName evidence="3">Lipoprotein</fullName>
    </recommendedName>
</protein>
<dbReference type="RefSeq" id="WP_157305084.1">
    <property type="nucleotide sequence ID" value="NZ_WRXN01000001.1"/>
</dbReference>
<gene>
    <name evidence="1" type="ORF">GO493_05475</name>
</gene>